<name>A0AAQ3UIH4_PASNO</name>
<proteinExistence type="predicted"/>
<dbReference type="AlphaFoldDB" id="A0AAQ3UIH4"/>
<dbReference type="EMBL" id="CP144753">
    <property type="protein sequence ID" value="WVZ92850.1"/>
    <property type="molecule type" value="Genomic_DNA"/>
</dbReference>
<gene>
    <name evidence="1" type="ORF">U9M48_038886</name>
</gene>
<reference evidence="1 2" key="1">
    <citation type="submission" date="2024-02" db="EMBL/GenBank/DDBJ databases">
        <title>High-quality chromosome-scale genome assembly of Pensacola bahiagrass (Paspalum notatum Flugge var. saurae).</title>
        <authorList>
            <person name="Vega J.M."/>
            <person name="Podio M."/>
            <person name="Orjuela J."/>
            <person name="Siena L.A."/>
            <person name="Pessino S.C."/>
            <person name="Combes M.C."/>
            <person name="Mariac C."/>
            <person name="Albertini E."/>
            <person name="Pupilli F."/>
            <person name="Ortiz J.P.A."/>
            <person name="Leblanc O."/>
        </authorList>
    </citation>
    <scope>NUCLEOTIDE SEQUENCE [LARGE SCALE GENOMIC DNA]</scope>
    <source>
        <strain evidence="1">R1</strain>
        <tissue evidence="1">Leaf</tissue>
    </source>
</reference>
<protein>
    <submittedName>
        <fullName evidence="1">Uncharacterized protein</fullName>
    </submittedName>
</protein>
<evidence type="ECO:0000313" key="2">
    <source>
        <dbReference type="Proteomes" id="UP001341281"/>
    </source>
</evidence>
<dbReference type="Proteomes" id="UP001341281">
    <property type="component" value="Chromosome 09"/>
</dbReference>
<keyword evidence="2" id="KW-1185">Reference proteome</keyword>
<organism evidence="1 2">
    <name type="scientific">Paspalum notatum var. saurae</name>
    <dbReference type="NCBI Taxonomy" id="547442"/>
    <lineage>
        <taxon>Eukaryota</taxon>
        <taxon>Viridiplantae</taxon>
        <taxon>Streptophyta</taxon>
        <taxon>Embryophyta</taxon>
        <taxon>Tracheophyta</taxon>
        <taxon>Spermatophyta</taxon>
        <taxon>Magnoliopsida</taxon>
        <taxon>Liliopsida</taxon>
        <taxon>Poales</taxon>
        <taxon>Poaceae</taxon>
        <taxon>PACMAD clade</taxon>
        <taxon>Panicoideae</taxon>
        <taxon>Andropogonodae</taxon>
        <taxon>Paspaleae</taxon>
        <taxon>Paspalinae</taxon>
        <taxon>Paspalum</taxon>
    </lineage>
</organism>
<evidence type="ECO:0000313" key="1">
    <source>
        <dbReference type="EMBL" id="WVZ92850.1"/>
    </source>
</evidence>
<sequence length="122" mass="14317">MRMQTPRICMDAAARPHRRRWRRTFQPRFHGLRSSNNYSVRGLWARCRKAQAVRWAVGIDMPETRAMMSFLHHHRSLCSPSSHPNNSSAWPPRRAVYETSITHWLQVDPQRPTLIQSLGDDS</sequence>
<accession>A0AAQ3UIH4</accession>